<dbReference type="Proteomes" id="UP001589750">
    <property type="component" value="Unassembled WGS sequence"/>
</dbReference>
<feature type="signal peptide" evidence="1">
    <location>
        <begin position="1"/>
        <end position="28"/>
    </location>
</feature>
<evidence type="ECO:0000313" key="2">
    <source>
        <dbReference type="EMBL" id="MFB9315204.1"/>
    </source>
</evidence>
<proteinExistence type="predicted"/>
<protein>
    <submittedName>
        <fullName evidence="2">Uncharacterized protein</fullName>
    </submittedName>
</protein>
<dbReference type="RefSeq" id="WP_140008929.1">
    <property type="nucleotide sequence ID" value="NZ_JBHMDG010000030.1"/>
</dbReference>
<feature type="chain" id="PRO_5047184015" evidence="1">
    <location>
        <begin position="29"/>
        <end position="176"/>
    </location>
</feature>
<comment type="caution">
    <text evidence="2">The sequence shown here is derived from an EMBL/GenBank/DDBJ whole genome shotgun (WGS) entry which is preliminary data.</text>
</comment>
<evidence type="ECO:0000313" key="3">
    <source>
        <dbReference type="Proteomes" id="UP001589750"/>
    </source>
</evidence>
<sequence length="176" mass="17935">MSIPRPSLPSVALVSAAVVLAVAGGSVAATVITGAQIKDGTVTGVDVKNGSLGQGDLSSGAVRSLRTVHGWAAVDADGTIQASSPGVKVTKSTDLLGTYCLTVPGVDGRTSAPVASLNFRSSGTVLAPDQPQAFVETGFYQQACTYNQVGVNTMLRTYGSSTSLERSDQPFYVIVP</sequence>
<name>A0ABV5KHU9_9ACTN</name>
<reference evidence="2 3" key="1">
    <citation type="submission" date="2024-09" db="EMBL/GenBank/DDBJ databases">
        <authorList>
            <person name="Sun Q."/>
            <person name="Mori K."/>
        </authorList>
    </citation>
    <scope>NUCLEOTIDE SEQUENCE [LARGE SCALE GENOMIC DNA]</scope>
    <source>
        <strain evidence="2 3">JCM 9626</strain>
    </source>
</reference>
<organism evidence="2 3">
    <name type="scientific">Nocardioides plantarum</name>
    <dbReference type="NCBI Taxonomy" id="29299"/>
    <lineage>
        <taxon>Bacteria</taxon>
        <taxon>Bacillati</taxon>
        <taxon>Actinomycetota</taxon>
        <taxon>Actinomycetes</taxon>
        <taxon>Propionibacteriales</taxon>
        <taxon>Nocardioidaceae</taxon>
        <taxon>Nocardioides</taxon>
    </lineage>
</organism>
<accession>A0ABV5KHU9</accession>
<evidence type="ECO:0000256" key="1">
    <source>
        <dbReference type="SAM" id="SignalP"/>
    </source>
</evidence>
<dbReference type="EMBL" id="JBHMDG010000030">
    <property type="protein sequence ID" value="MFB9315204.1"/>
    <property type="molecule type" value="Genomic_DNA"/>
</dbReference>
<gene>
    <name evidence="2" type="ORF">ACFFRI_19305</name>
</gene>
<keyword evidence="1" id="KW-0732">Signal</keyword>
<keyword evidence="3" id="KW-1185">Reference proteome</keyword>